<feature type="region of interest" description="Disordered" evidence="22">
    <location>
        <begin position="1580"/>
        <end position="1621"/>
    </location>
</feature>
<dbReference type="CDD" id="cd00067">
    <property type="entry name" value="GAL4"/>
    <property type="match status" value="1"/>
</dbReference>
<comment type="subcellular location">
    <subcellularLocation>
        <location evidence="3">Vacuole membrane</location>
        <topology evidence="3">Multi-pass membrane protein</topology>
    </subcellularLocation>
</comment>
<evidence type="ECO:0000256" key="5">
    <source>
        <dbReference type="ARBA" id="ARBA00008911"/>
    </source>
</evidence>
<evidence type="ECO:0000256" key="15">
    <source>
        <dbReference type="ARBA" id="ARBA00023049"/>
    </source>
</evidence>
<keyword evidence="20" id="KW-0170">Cobalt</keyword>
<keyword evidence="18" id="KW-0539">Nucleus</keyword>
<feature type="transmembrane region" description="Helical" evidence="23">
    <location>
        <begin position="1446"/>
        <end position="1465"/>
    </location>
</feature>
<feature type="transmembrane region" description="Helical" evidence="23">
    <location>
        <begin position="1477"/>
        <end position="1499"/>
    </location>
</feature>
<feature type="transmembrane region" description="Helical" evidence="23">
    <location>
        <begin position="1665"/>
        <end position="1688"/>
    </location>
</feature>
<dbReference type="PROSITE" id="PS50048">
    <property type="entry name" value="ZN2_CY6_FUNGAL_2"/>
    <property type="match status" value="1"/>
</dbReference>
<organism evidence="25 26">
    <name type="scientific">Zymoseptoria tritici ST99CH_1A5</name>
    <dbReference type="NCBI Taxonomy" id="1276529"/>
    <lineage>
        <taxon>Eukaryota</taxon>
        <taxon>Fungi</taxon>
        <taxon>Dikarya</taxon>
        <taxon>Ascomycota</taxon>
        <taxon>Pezizomycotina</taxon>
        <taxon>Dothideomycetes</taxon>
        <taxon>Dothideomycetidae</taxon>
        <taxon>Mycosphaerellales</taxon>
        <taxon>Mycosphaerellaceae</taxon>
        <taxon>Zymoseptoria</taxon>
    </lineage>
</organism>
<dbReference type="GO" id="GO:0008237">
    <property type="term" value="F:metallopeptidase activity"/>
    <property type="evidence" value="ECO:0007669"/>
    <property type="project" value="UniProtKB-KW"/>
</dbReference>
<feature type="compositionally biased region" description="Low complexity" evidence="22">
    <location>
        <begin position="33"/>
        <end position="45"/>
    </location>
</feature>
<dbReference type="EC" id="2.5.1.54" evidence="21"/>
<dbReference type="InterPro" id="IPR007484">
    <property type="entry name" value="Peptidase_M28"/>
</dbReference>
<dbReference type="GO" id="GO:0008652">
    <property type="term" value="P:amino acid biosynthetic process"/>
    <property type="evidence" value="ECO:0007669"/>
    <property type="project" value="UniProtKB-KW"/>
</dbReference>
<evidence type="ECO:0000256" key="11">
    <source>
        <dbReference type="ARBA" id="ARBA00022723"/>
    </source>
</evidence>
<dbReference type="CDD" id="cd12148">
    <property type="entry name" value="fungal_TF_MHR"/>
    <property type="match status" value="1"/>
</dbReference>
<evidence type="ECO:0000259" key="24">
    <source>
        <dbReference type="PROSITE" id="PS50048"/>
    </source>
</evidence>
<keyword evidence="20" id="KW-0104">Cadmium</keyword>
<evidence type="ECO:0000256" key="3">
    <source>
        <dbReference type="ARBA" id="ARBA00004128"/>
    </source>
</evidence>
<evidence type="ECO:0000313" key="26">
    <source>
        <dbReference type="Proteomes" id="UP000215453"/>
    </source>
</evidence>
<protein>
    <recommendedName>
        <fullName evidence="21">Phospho-2-dehydro-3-deoxyheptonate aldolase</fullName>
        <ecNumber evidence="21">2.5.1.54</ecNumber>
    </recommendedName>
</protein>
<gene>
    <name evidence="25" type="ORF">ZT1A5_G959</name>
</gene>
<keyword evidence="15" id="KW-0482">Metalloprotease</keyword>
<evidence type="ECO:0000256" key="18">
    <source>
        <dbReference type="ARBA" id="ARBA00023242"/>
    </source>
</evidence>
<evidence type="ECO:0000256" key="2">
    <source>
        <dbReference type="ARBA" id="ARBA00003273"/>
    </source>
</evidence>
<accession>A0A1Y6L4U9</accession>
<feature type="region of interest" description="Disordered" evidence="22">
    <location>
        <begin position="135"/>
        <end position="171"/>
    </location>
</feature>
<dbReference type="InterPro" id="IPR036864">
    <property type="entry name" value="Zn2-C6_fun-type_DNA-bd_sf"/>
</dbReference>
<feature type="binding site" evidence="20">
    <location>
        <position position="2307"/>
    </location>
    <ligand>
        <name>phosphoenolpyruvate</name>
        <dbReference type="ChEBI" id="CHEBI:58702"/>
    </ligand>
</feature>
<dbReference type="InterPro" id="IPR053976">
    <property type="entry name" value="PFF1_TM"/>
</dbReference>
<evidence type="ECO:0000256" key="13">
    <source>
        <dbReference type="ARBA" id="ARBA00022833"/>
    </source>
</evidence>
<dbReference type="GO" id="GO:0009073">
    <property type="term" value="P:aromatic amino acid family biosynthetic process"/>
    <property type="evidence" value="ECO:0007669"/>
    <property type="project" value="UniProtKB-KW"/>
</dbReference>
<dbReference type="GO" id="GO:0006351">
    <property type="term" value="P:DNA-templated transcription"/>
    <property type="evidence" value="ECO:0007669"/>
    <property type="project" value="InterPro"/>
</dbReference>
<evidence type="ECO:0000256" key="6">
    <source>
        <dbReference type="ARBA" id="ARBA00010918"/>
    </source>
</evidence>
<comment type="similarity">
    <text evidence="5 21">Belongs to the class-II DAHP synthase family.</text>
</comment>
<proteinExistence type="inferred from homology"/>
<dbReference type="SMART" id="SM00066">
    <property type="entry name" value="GAL4"/>
    <property type="match status" value="1"/>
</dbReference>
<feature type="transmembrane region" description="Helical" evidence="23">
    <location>
        <begin position="1511"/>
        <end position="1529"/>
    </location>
</feature>
<feature type="binding site" evidence="20">
    <location>
        <position position="2370"/>
    </location>
    <ligand>
        <name>Mn(2+)</name>
        <dbReference type="ChEBI" id="CHEBI:29035"/>
    </ligand>
</feature>
<feature type="transmembrane region" description="Helical" evidence="23">
    <location>
        <begin position="1389"/>
        <end position="1411"/>
    </location>
</feature>
<dbReference type="SUPFAM" id="SSF53187">
    <property type="entry name" value="Zn-dependent exopeptidases"/>
    <property type="match status" value="1"/>
</dbReference>
<dbReference type="Gene3D" id="3.40.630.10">
    <property type="entry name" value="Zn peptidases"/>
    <property type="match status" value="1"/>
</dbReference>
<evidence type="ECO:0000256" key="12">
    <source>
        <dbReference type="ARBA" id="ARBA00022801"/>
    </source>
</evidence>
<keyword evidence="10 23" id="KW-0812">Transmembrane</keyword>
<dbReference type="Pfam" id="PF00172">
    <property type="entry name" value="Zn_clus"/>
    <property type="match status" value="1"/>
</dbReference>
<feature type="transmembrane region" description="Helical" evidence="23">
    <location>
        <begin position="1700"/>
        <end position="1719"/>
    </location>
</feature>
<dbReference type="GO" id="GO:0008270">
    <property type="term" value="F:zinc ion binding"/>
    <property type="evidence" value="ECO:0007669"/>
    <property type="project" value="InterPro"/>
</dbReference>
<comment type="cofactor">
    <cofactor evidence="20">
        <name>Mn(2+)</name>
        <dbReference type="ChEBI" id="CHEBI:29035"/>
    </cofactor>
    <cofactor evidence="20">
        <name>Co(2+)</name>
        <dbReference type="ChEBI" id="CHEBI:48828"/>
    </cofactor>
    <cofactor evidence="20">
        <name>Cd(2+)</name>
        <dbReference type="ChEBI" id="CHEBI:48775"/>
    </cofactor>
    <text evidence="20">Binds 1 divalent cation per subunit. The enzyme is active with manganese, cobalt or cadmium ions.</text>
</comment>
<feature type="binding site" evidence="20">
    <location>
        <position position="2113"/>
    </location>
    <ligand>
        <name>phosphoenolpyruvate</name>
        <dbReference type="ChEBI" id="CHEBI:58702"/>
    </ligand>
</feature>
<feature type="region of interest" description="Disordered" evidence="22">
    <location>
        <begin position="1"/>
        <end position="55"/>
    </location>
</feature>
<feature type="binding site" evidence="20">
    <location>
        <position position="2442"/>
    </location>
    <ligand>
        <name>Mn(2+)</name>
        <dbReference type="ChEBI" id="CHEBI:29035"/>
    </ligand>
</feature>
<keyword evidence="17" id="KW-0325">Glycoprotein</keyword>
<evidence type="ECO:0000256" key="20">
    <source>
        <dbReference type="PIRSR" id="PIRSR602480-1"/>
    </source>
</evidence>
<dbReference type="GO" id="GO:0000981">
    <property type="term" value="F:DNA-binding transcription factor activity, RNA polymerase II-specific"/>
    <property type="evidence" value="ECO:0007669"/>
    <property type="project" value="InterPro"/>
</dbReference>
<dbReference type="CDD" id="cd03875">
    <property type="entry name" value="M28_Fxna_like"/>
    <property type="match status" value="1"/>
</dbReference>
<comment type="pathway">
    <text evidence="4 21">Metabolic intermediate biosynthesis; chorismate biosynthesis; chorismate from D-erythrose 4-phosphate and phosphoenolpyruvate: step 1/7.</text>
</comment>
<dbReference type="SMART" id="SM00906">
    <property type="entry name" value="Fungal_trans"/>
    <property type="match status" value="1"/>
</dbReference>
<evidence type="ECO:0000256" key="17">
    <source>
        <dbReference type="ARBA" id="ARBA00023180"/>
    </source>
</evidence>
<evidence type="ECO:0000313" key="25">
    <source>
        <dbReference type="EMBL" id="SMY19524.1"/>
    </source>
</evidence>
<sequence>MDHTSPEDYDDHASDADSVTDGHDIKTESNYDSPSAKQSSSKSGSHMQKRRRVTRACDECRRKKIKCDGKQPCTHCTVYSYDCTYDQPSNRRRNPAPQYVENLEHRVHRAETLLHILIPNLDLNDPGIDAAVAQGWIPGAPGKGEPRAAQAAQPQRPPPTPAPNSDKKSDTNLESMVRAVAQLDMDETGHWDYHGHSSGLSFVRRMREQLGDLMGPDTMAAPFVKTRPMSSLLLDSPRSAESPMGDVHAGTADMPPKDMARQLCSHGLNDAAALLRMVHQPTFWESFETLYSKTQDNYNNEDHKFLPLFYSVIALGSLFGKDDDASHIDEGYESAIQQGFTYFKTARQLMDIADCRDLSSIQAVVFMILFLQSSSKMSQCYAYVGVALRSALRMGLHRAAAGKFDPVEAESRKRVFWVVRKLDIYVGAMLGLPQTLSDDDIDQDFPTEVDDEYITRDGILPMPEGVVPLMTAFNLHTRLVGILQKIVRKIYPINVSNSQNTGDKSYSIPFSTIREIESEMEEWKQSLPPILTPCEAPARYVRIQQLLRLSYAHAQVLLYRPFLHFTAMEKRSRPVDQRAYACAASFVNVSRNIIHIASQMKQKGLLNGAFWFIMYTTFFSILALVYFAAENLDNPTTEAVMKDAIEGKEVLASLASRSMAADRCTATLNIVFQRLPDWMRDGRQNPTMSKKRPHDAGPEGSSAQASRSHPDVSVVSQEAPPMGIQRASTFPKHGATNSPSLDSSMDNSWSHSTSSYGAETPTSAPFDTSTFSAANQRNVSQAMMPQYSLPPNFANPGLTDLSTMMFPTADGPFTYPNQPLTTFENNQQFGKGSLFPNAQAFTPLGNASPATSSSRGREENIEAQFYPLPPYIEQRQQQQLSQLRTQSQSRGMGMGYPQPTSMPFNGAPQSASAVQAMQIPNGGNWVGQSAFPQGMLDQNINIQDLFGGQEWNPMFAGYQHQQAISSPLPPVDDQPFCSTFALIAEQTESMAKTRKGSWNPLSFLPVQVTIIGSLSYFVLLAALLWQHVTVPPAPSTAIPVAGINLTSAWLDLEFISDGYHPWGSKRNDAVREYLLQRIEEILKSNHVDHKTVYASPNNTFISDTVGVQSVTVFANDTSNFTGPDSWTQKPWTLYGESENILVYIRGTDDKEGDWWNTTDRYDGNSGVLVSAHYDSVATGFGTTDDGVGVVSILQLISYYTRKGNQPRRGLVALLNNAEENGLYGAYNYLEHPLSQLTHTFLNLEGAGAGGRATLFRSTDMEVTKAYAKSPRPFGSIISGDGFKRGAIKSGTDYSVFNSIGGMRGLDVAFFEPRSRYHTDQDSKANTSPASLWHMLSAALATTKELTSFKGDEFEGSADEHGKLDIGKGSDGIWFDLFGMVFALGKLNTLFAFSVALLTAGPILFILLEVLLRYSDKWYVFAGKRYLRSTDDDEAVRIHGRRGFFRFPIAFIISTAVVVALAYLVTKINPYIIYSSEYSVWAMSLSVWFAVSWFFSNLAANTRPTALHRMYVLIWMYAISWVLLVFATIGEKNLHLGSGYFLVIYQASISVALLISYLELLALPKISKYVEHVLGAQDDAASIRPSSRASRPVTRQEEPEANERTSLLHHSPSGASQSTFARIGRRRAADRNDIPEDTEDSYLNQAYLDEQAWSSSLPQWTWILQFLVLCPINVIIVGQIALLLTSALYQTPADGNSVFNIYIAIATLTVLLLLPLSPFLHRFSYHIPTFLFMVFVGCLIYNLIAFPFSRENRLKYYFVQQMDLNSGVNNVTIIGIDEYIQDIVREMPSAAGQKLHCGGHHTPSRPGLTGCSWHGLPPNVAPLHYPGMPSNATLRHSYKHWVDFNSTHDGNTASLSLRGLNTKICKLVFDNPVSHVVIENTHPSSHGTAASFESAEVHLFSRTWDQTFRVNVTWADGKAKKQTGRAVCQWAEVNQPGTIPAFDELKRFEPFWAVATKNGDGLLEGWKEFIIRVSSQPTLTCSKKPESVTMIGKQAPNDEGKVNGASHDDTWSPSSWRAKPIVQSVKYEDDTLYETALAKLKHVPPIVTPTEIWKLRNSLREVALGKAFLLQGGDCAELFDYCNDGAIDSKIKLLLQMSLVLIWGGNRPVVRIARMAGQYAKPRSSPTEMVNGKEIPSYRGDILNSYSPDNRKIDPDRLVQAYFHSAATLNYARAQLASGVADLHNPLDWNLGHVTDAKLLSKYTTIVDSIRSSLRFMRTIGADTSDDLQTVDLYTSHEALLLAYEEGLTRKLRHPRNRANTDPSAPQPEEFGYYNTSAHFVWVGDRTRQPDHAHIEYVRGIENPIGIKVGPSTTVEALTELLDLVNPRKEIGKVTLITRYGKDKIAAMLPTHIEAVRKTGHMVVWQCDPMHGNTRSTSEGIKTRSFQSIFDELSSALRIHQECGSYLGGVHLELTGDAVTECTGGSVNIGDDDLSRAYQTYCDPRLNEKQALELAFLVADNQRDTTEG</sequence>
<name>A0A1Y6L4U9_ZYMTR</name>
<keyword evidence="21" id="KW-0028">Amino-acid biosynthesis</keyword>
<keyword evidence="12" id="KW-0378">Hydrolase</keyword>
<dbReference type="Proteomes" id="UP000215453">
    <property type="component" value="Chromosome 1"/>
</dbReference>
<evidence type="ECO:0000256" key="10">
    <source>
        <dbReference type="ARBA" id="ARBA00022692"/>
    </source>
</evidence>
<dbReference type="EMBL" id="LT882676">
    <property type="protein sequence ID" value="SMY19524.1"/>
    <property type="molecule type" value="Genomic_DNA"/>
</dbReference>
<evidence type="ECO:0000256" key="9">
    <source>
        <dbReference type="ARBA" id="ARBA00022679"/>
    </source>
</evidence>
<dbReference type="InterPro" id="IPR053975">
    <property type="entry name" value="PFF1_C"/>
</dbReference>
<feature type="binding site" evidence="20">
    <location>
        <position position="2074"/>
    </location>
    <ligand>
        <name>Mn(2+)</name>
        <dbReference type="ChEBI" id="CHEBI:29035"/>
    </ligand>
</feature>
<comment type="similarity">
    <text evidence="6">Belongs to the peptidase M28 family.</text>
</comment>
<reference evidence="25 26" key="1">
    <citation type="submission" date="2016-10" db="EMBL/GenBank/DDBJ databases">
        <authorList>
            <person name="Varghese N."/>
        </authorList>
    </citation>
    <scope>NUCLEOTIDE SEQUENCE [LARGE SCALE GENOMIC DNA]</scope>
</reference>
<evidence type="ECO:0000256" key="16">
    <source>
        <dbReference type="ARBA" id="ARBA00023136"/>
    </source>
</evidence>
<evidence type="ECO:0000256" key="1">
    <source>
        <dbReference type="ARBA" id="ARBA00001947"/>
    </source>
</evidence>
<evidence type="ECO:0000256" key="14">
    <source>
        <dbReference type="ARBA" id="ARBA00022989"/>
    </source>
</evidence>
<dbReference type="Pfam" id="PF04389">
    <property type="entry name" value="Peptidase_M28"/>
    <property type="match status" value="1"/>
</dbReference>
<keyword evidence="21" id="KW-0057">Aromatic amino acid biosynthesis</keyword>
<dbReference type="InterPro" id="IPR002480">
    <property type="entry name" value="DAHP_synth_2"/>
</dbReference>
<dbReference type="Pfam" id="PF22251">
    <property type="entry name" value="PFF1_TM"/>
    <property type="match status" value="1"/>
</dbReference>
<keyword evidence="14 23" id="KW-1133">Transmembrane helix</keyword>
<dbReference type="PROSITE" id="PS00463">
    <property type="entry name" value="ZN2_CY6_FUNGAL_1"/>
    <property type="match status" value="1"/>
</dbReference>
<keyword evidence="7" id="KW-0926">Vacuole</keyword>
<dbReference type="SUPFAM" id="SSF57701">
    <property type="entry name" value="Zn2/Cys6 DNA-binding domain"/>
    <property type="match status" value="1"/>
</dbReference>
<dbReference type="GO" id="GO:0003849">
    <property type="term" value="F:3-deoxy-7-phosphoheptulonate synthase activity"/>
    <property type="evidence" value="ECO:0007669"/>
    <property type="project" value="UniProtKB-EC"/>
</dbReference>
<evidence type="ECO:0000256" key="23">
    <source>
        <dbReference type="SAM" id="Phobius"/>
    </source>
</evidence>
<evidence type="ECO:0000256" key="4">
    <source>
        <dbReference type="ARBA" id="ARBA00004688"/>
    </source>
</evidence>
<feature type="region of interest" description="Disordered" evidence="22">
    <location>
        <begin position="1992"/>
        <end position="2013"/>
    </location>
</feature>
<dbReference type="InterPro" id="IPR048024">
    <property type="entry name" value="Fxna-like_M28_dom"/>
</dbReference>
<feature type="compositionally biased region" description="Basic and acidic residues" evidence="22">
    <location>
        <begin position="1593"/>
        <end position="1602"/>
    </location>
</feature>
<feature type="compositionally biased region" description="Polar residues" evidence="22">
    <location>
        <begin position="735"/>
        <end position="763"/>
    </location>
</feature>
<feature type="compositionally biased region" description="Low complexity" evidence="22">
    <location>
        <begin position="1580"/>
        <end position="1591"/>
    </location>
</feature>
<dbReference type="Pfam" id="PF04082">
    <property type="entry name" value="Fungal_trans"/>
    <property type="match status" value="1"/>
</dbReference>
<dbReference type="Pfam" id="PF01474">
    <property type="entry name" value="DAHP_synth_2"/>
    <property type="match status" value="1"/>
</dbReference>
<dbReference type="InterPro" id="IPR013785">
    <property type="entry name" value="Aldolase_TIM"/>
</dbReference>
<dbReference type="GO" id="GO:0003677">
    <property type="term" value="F:DNA binding"/>
    <property type="evidence" value="ECO:0007669"/>
    <property type="project" value="InterPro"/>
</dbReference>
<dbReference type="GO" id="GO:0009423">
    <property type="term" value="P:chorismate biosynthetic process"/>
    <property type="evidence" value="ECO:0007669"/>
    <property type="project" value="UniProtKB-UniPathway"/>
</dbReference>
<feature type="binding site" evidence="20">
    <location>
        <position position="2412"/>
    </location>
    <ligand>
        <name>Mn(2+)</name>
        <dbReference type="ChEBI" id="CHEBI:29035"/>
    </ligand>
</feature>
<evidence type="ECO:0000256" key="8">
    <source>
        <dbReference type="ARBA" id="ARBA00022670"/>
    </source>
</evidence>
<keyword evidence="20" id="KW-0464">Manganese</keyword>
<dbReference type="UniPathway" id="UPA00053">
    <property type="reaction ID" value="UER00084"/>
</dbReference>
<feature type="binding site" evidence="20">
    <location>
        <position position="2338"/>
    </location>
    <ligand>
        <name>phosphoenolpyruvate</name>
        <dbReference type="ChEBI" id="CHEBI:58702"/>
    </ligand>
</feature>
<dbReference type="InterPro" id="IPR001138">
    <property type="entry name" value="Zn2Cys6_DnaBD"/>
</dbReference>
<keyword evidence="13" id="KW-0862">Zinc</keyword>
<feature type="region of interest" description="Disordered" evidence="22">
    <location>
        <begin position="681"/>
        <end position="763"/>
    </location>
</feature>
<feature type="transmembrane region" description="Helical" evidence="23">
    <location>
        <begin position="1001"/>
        <end position="1025"/>
    </location>
</feature>
<dbReference type="Gene3D" id="3.20.20.70">
    <property type="entry name" value="Aldolase class I"/>
    <property type="match status" value="1"/>
</dbReference>
<feature type="transmembrane region" description="Helical" evidence="23">
    <location>
        <begin position="609"/>
        <end position="629"/>
    </location>
</feature>
<dbReference type="Gene3D" id="4.10.240.10">
    <property type="entry name" value="Zn(2)-C6 fungal-type DNA-binding domain"/>
    <property type="match status" value="1"/>
</dbReference>
<keyword evidence="9 21" id="KW-0808">Transferase</keyword>
<feature type="compositionally biased region" description="Basic and acidic residues" evidence="22">
    <location>
        <begin position="1"/>
        <end position="29"/>
    </location>
</feature>
<dbReference type="SUPFAM" id="SSF51569">
    <property type="entry name" value="Aldolase"/>
    <property type="match status" value="1"/>
</dbReference>
<dbReference type="InterPro" id="IPR007219">
    <property type="entry name" value="XnlR_reg_dom"/>
</dbReference>
<feature type="compositionally biased region" description="Basic and acidic residues" evidence="22">
    <location>
        <begin position="1995"/>
        <end position="2009"/>
    </location>
</feature>
<dbReference type="FunFam" id="3.40.630.10:FF:000057">
    <property type="entry name" value="Vacuolar membrane protease"/>
    <property type="match status" value="1"/>
</dbReference>
<comment type="function">
    <text evidence="2">May be involved in vacuolar sorting and osmoregulation.</text>
</comment>
<evidence type="ECO:0000256" key="19">
    <source>
        <dbReference type="ARBA" id="ARBA00047508"/>
    </source>
</evidence>
<comment type="cofactor">
    <cofactor evidence="1">
        <name>Zn(2+)</name>
        <dbReference type="ChEBI" id="CHEBI:29105"/>
    </cofactor>
</comment>
<evidence type="ECO:0000256" key="21">
    <source>
        <dbReference type="RuleBase" id="RU363071"/>
    </source>
</evidence>
<dbReference type="Pfam" id="PF22250">
    <property type="entry name" value="PFF1_C"/>
    <property type="match status" value="1"/>
</dbReference>
<dbReference type="PANTHER" id="PTHR21337">
    <property type="entry name" value="PHOSPHO-2-DEHYDRO-3-DEOXYHEPTONATE ALDOLASE 1, 2"/>
    <property type="match status" value="1"/>
</dbReference>
<feature type="domain" description="Zn(2)-C6 fungal-type" evidence="24">
    <location>
        <begin position="56"/>
        <end position="85"/>
    </location>
</feature>
<feature type="transmembrane region" description="Helical" evidence="23">
    <location>
        <begin position="1541"/>
        <end position="1562"/>
    </location>
</feature>
<keyword evidence="8" id="KW-0645">Protease</keyword>
<evidence type="ECO:0000256" key="7">
    <source>
        <dbReference type="ARBA" id="ARBA00022554"/>
    </source>
</evidence>
<dbReference type="GO" id="GO:0006508">
    <property type="term" value="P:proteolysis"/>
    <property type="evidence" value="ECO:0007669"/>
    <property type="project" value="UniProtKB-KW"/>
</dbReference>
<keyword evidence="16 23" id="KW-0472">Membrane</keyword>
<comment type="catalytic activity">
    <reaction evidence="19 21">
        <text>D-erythrose 4-phosphate + phosphoenolpyruvate + H2O = 7-phospho-2-dehydro-3-deoxy-D-arabino-heptonate + phosphate</text>
        <dbReference type="Rhea" id="RHEA:14717"/>
        <dbReference type="ChEBI" id="CHEBI:15377"/>
        <dbReference type="ChEBI" id="CHEBI:16897"/>
        <dbReference type="ChEBI" id="CHEBI:43474"/>
        <dbReference type="ChEBI" id="CHEBI:58394"/>
        <dbReference type="ChEBI" id="CHEBI:58702"/>
        <dbReference type="EC" id="2.5.1.54"/>
    </reaction>
</comment>
<evidence type="ECO:0000256" key="22">
    <source>
        <dbReference type="SAM" id="MobiDB-lite"/>
    </source>
</evidence>
<keyword evidence="11" id="KW-0479">Metal-binding</keyword>
<dbReference type="GO" id="GO:0005774">
    <property type="term" value="C:vacuolar membrane"/>
    <property type="evidence" value="ECO:0007669"/>
    <property type="project" value="UniProtKB-SubCell"/>
</dbReference>
<dbReference type="PANTHER" id="PTHR21337:SF0">
    <property type="entry name" value="PHOSPHO-2-DEHYDRO-3-DEOXYHEPTONATE ALDOLASE"/>
    <property type="match status" value="1"/>
</dbReference>
<feature type="transmembrane region" description="Helical" evidence="23">
    <location>
        <begin position="1726"/>
        <end position="1747"/>
    </location>
</feature>